<dbReference type="InterPro" id="IPR013785">
    <property type="entry name" value="Aldolase_TIM"/>
</dbReference>
<dbReference type="Gene3D" id="2.30.42.10">
    <property type="match status" value="1"/>
</dbReference>
<dbReference type="SUPFAM" id="SSF50156">
    <property type="entry name" value="PDZ domain-like"/>
    <property type="match status" value="1"/>
</dbReference>
<dbReference type="Pfam" id="PF04459">
    <property type="entry name" value="DUF512"/>
    <property type="match status" value="1"/>
</dbReference>
<sequence>MTLEIKYTEMRNVISNIQKNSIAEEIGIEKGDILLSINNQKIQDIIEYKFLISDEYLEVEIQKRNGEIYIYEIEKEYDEDLGIEFINPIIDKARSCRNKCIFCFIDQLPKGMRKTLYFKDDDSRLSFLQGNFITLTNMSEDDIQKMIKYRISPVNISVHTTDPNLRVKMLNNKNAGKIYDIMKKLAEASIDMNCQIVLCPGVNDKENLDRTLLDLSKLYPHVKSVAIVPVGLTKFREGLYNLKEFDKESSKYVIDKITKFQKKFLETLGTRFVFLSDEFYIMAKEKMPDYESYEGFPQIENGVGLISKFERDVDNYLKKTFIKLNKEKVVSIATGESAFEFIKSISCKVMKNIQGLKINVYKIKNEYFGESITVSGLITATDLIKQLKGKDLGSRLIIPKSMLKSDEDIFLDNMTLDELEMKLNIKVFPAKNEGKDFVKKMIG</sequence>
<organism evidence="4 5">
    <name type="scientific">Tepidibacter thalassicus DSM 15285</name>
    <dbReference type="NCBI Taxonomy" id="1123350"/>
    <lineage>
        <taxon>Bacteria</taxon>
        <taxon>Bacillati</taxon>
        <taxon>Bacillota</taxon>
        <taxon>Clostridia</taxon>
        <taxon>Peptostreptococcales</taxon>
        <taxon>Peptostreptococcaceae</taxon>
        <taxon>Tepidibacter</taxon>
    </lineage>
</organism>
<dbReference type="STRING" id="1123350.SAMN02744040_00867"/>
<evidence type="ECO:0000259" key="1">
    <source>
        <dbReference type="Pfam" id="PF04459"/>
    </source>
</evidence>
<dbReference type="InterPro" id="IPR041489">
    <property type="entry name" value="PDZ_6"/>
</dbReference>
<feature type="domain" description="PDZ" evidence="2">
    <location>
        <begin position="13"/>
        <end position="61"/>
    </location>
</feature>
<dbReference type="AlphaFoldDB" id="A0A1M5QD08"/>
<evidence type="ECO:0000259" key="3">
    <source>
        <dbReference type="Pfam" id="PF19238"/>
    </source>
</evidence>
<feature type="domain" description="DUF512" evidence="1">
    <location>
        <begin position="228"/>
        <end position="430"/>
    </location>
</feature>
<dbReference type="InterPro" id="IPR007549">
    <property type="entry name" value="DUF512"/>
</dbReference>
<evidence type="ECO:0000313" key="5">
    <source>
        <dbReference type="Proteomes" id="UP000242520"/>
    </source>
</evidence>
<gene>
    <name evidence="4" type="ORF">SAMN02744040_00867</name>
</gene>
<keyword evidence="5" id="KW-1185">Reference proteome</keyword>
<dbReference type="Pfam" id="PF19238">
    <property type="entry name" value="Radical_SAM_2"/>
    <property type="match status" value="1"/>
</dbReference>
<dbReference type="Proteomes" id="UP000242520">
    <property type="component" value="Unassembled WGS sequence"/>
</dbReference>
<dbReference type="SUPFAM" id="SSF102114">
    <property type="entry name" value="Radical SAM enzymes"/>
    <property type="match status" value="1"/>
</dbReference>
<reference evidence="5" key="1">
    <citation type="submission" date="2016-11" db="EMBL/GenBank/DDBJ databases">
        <authorList>
            <person name="Varghese N."/>
            <person name="Submissions S."/>
        </authorList>
    </citation>
    <scope>NUCLEOTIDE SEQUENCE [LARGE SCALE GENOMIC DNA]</scope>
    <source>
        <strain evidence="5">DSM 15285</strain>
    </source>
</reference>
<dbReference type="EMBL" id="FQXH01000008">
    <property type="protein sequence ID" value="SHH11912.1"/>
    <property type="molecule type" value="Genomic_DNA"/>
</dbReference>
<protein>
    <submittedName>
        <fullName evidence="4">Putative radical SAM enzyme, TIGR03279 family</fullName>
    </submittedName>
</protein>
<dbReference type="Gene3D" id="3.20.20.70">
    <property type="entry name" value="Aldolase class I"/>
    <property type="match status" value="1"/>
</dbReference>
<dbReference type="InterPro" id="IPR036034">
    <property type="entry name" value="PDZ_sf"/>
</dbReference>
<dbReference type="InterPro" id="IPR058240">
    <property type="entry name" value="rSAM_sf"/>
</dbReference>
<dbReference type="Pfam" id="PF17820">
    <property type="entry name" value="PDZ_6"/>
    <property type="match status" value="1"/>
</dbReference>
<evidence type="ECO:0000259" key="2">
    <source>
        <dbReference type="Pfam" id="PF17820"/>
    </source>
</evidence>
<feature type="domain" description="Putative radical SAM N-terminal" evidence="3">
    <location>
        <begin position="75"/>
        <end position="225"/>
    </location>
</feature>
<proteinExistence type="predicted"/>
<dbReference type="InterPro" id="IPR045375">
    <property type="entry name" value="Put_radical_SAM-like_N"/>
</dbReference>
<dbReference type="OrthoDB" id="9774724at2"/>
<accession>A0A1M5QD08</accession>
<evidence type="ECO:0000313" key="4">
    <source>
        <dbReference type="EMBL" id="SHH11912.1"/>
    </source>
</evidence>
<name>A0A1M5QD08_9FIRM</name>